<organism evidence="6 7">
    <name type="scientific">Pseudonocardia xishanensis</name>
    <dbReference type="NCBI Taxonomy" id="630995"/>
    <lineage>
        <taxon>Bacteria</taxon>
        <taxon>Bacillati</taxon>
        <taxon>Actinomycetota</taxon>
        <taxon>Actinomycetes</taxon>
        <taxon>Pseudonocardiales</taxon>
        <taxon>Pseudonocardiaceae</taxon>
        <taxon>Pseudonocardia</taxon>
    </lineage>
</organism>
<dbReference type="CDD" id="cd16277">
    <property type="entry name" value="metallo-hydrolase-like_MBL-fold"/>
    <property type="match status" value="1"/>
</dbReference>
<comment type="caution">
    <text evidence="6">The sequence shown here is derived from an EMBL/GenBank/DDBJ whole genome shotgun (WGS) entry which is preliminary data.</text>
</comment>
<evidence type="ECO:0000313" key="7">
    <source>
        <dbReference type="Proteomes" id="UP001501598"/>
    </source>
</evidence>
<dbReference type="InterPro" id="IPR036866">
    <property type="entry name" value="RibonucZ/Hydroxyglut_hydro"/>
</dbReference>
<evidence type="ECO:0000256" key="2">
    <source>
        <dbReference type="ARBA" id="ARBA00022723"/>
    </source>
</evidence>
<dbReference type="SMART" id="SM00849">
    <property type="entry name" value="Lactamase_B"/>
    <property type="match status" value="1"/>
</dbReference>
<dbReference type="PANTHER" id="PTHR42978">
    <property type="entry name" value="QUORUM-QUENCHING LACTONASE YTNP-RELATED-RELATED"/>
    <property type="match status" value="1"/>
</dbReference>
<proteinExistence type="inferred from homology"/>
<dbReference type="Proteomes" id="UP001501598">
    <property type="component" value="Unassembled WGS sequence"/>
</dbReference>
<reference evidence="7" key="1">
    <citation type="journal article" date="2019" name="Int. J. Syst. Evol. Microbiol.">
        <title>The Global Catalogue of Microorganisms (GCM) 10K type strain sequencing project: providing services to taxonomists for standard genome sequencing and annotation.</title>
        <authorList>
            <consortium name="The Broad Institute Genomics Platform"/>
            <consortium name="The Broad Institute Genome Sequencing Center for Infectious Disease"/>
            <person name="Wu L."/>
            <person name="Ma J."/>
        </authorList>
    </citation>
    <scope>NUCLEOTIDE SEQUENCE [LARGE SCALE GENOMIC DNA]</scope>
    <source>
        <strain evidence="7">JCM 17906</strain>
    </source>
</reference>
<evidence type="ECO:0000256" key="1">
    <source>
        <dbReference type="ARBA" id="ARBA00007749"/>
    </source>
</evidence>
<keyword evidence="3" id="KW-0378">Hydrolase</keyword>
<feature type="domain" description="Metallo-beta-lactamase" evidence="5">
    <location>
        <begin position="57"/>
        <end position="266"/>
    </location>
</feature>
<dbReference type="InterPro" id="IPR051013">
    <property type="entry name" value="MBL_superfamily_lactonases"/>
</dbReference>
<evidence type="ECO:0000313" key="6">
    <source>
        <dbReference type="EMBL" id="GAA4553726.1"/>
    </source>
</evidence>
<dbReference type="EMBL" id="BAABGT010000076">
    <property type="protein sequence ID" value="GAA4553726.1"/>
    <property type="molecule type" value="Genomic_DNA"/>
</dbReference>
<accession>A0ABP8RZS6</accession>
<protein>
    <submittedName>
        <fullName evidence="6">MBL fold metallo-hydrolase</fullName>
    </submittedName>
</protein>
<dbReference type="Pfam" id="PF00753">
    <property type="entry name" value="Lactamase_B"/>
    <property type="match status" value="1"/>
</dbReference>
<comment type="similarity">
    <text evidence="1">Belongs to the metallo-beta-lactamase superfamily.</text>
</comment>
<evidence type="ECO:0000256" key="4">
    <source>
        <dbReference type="ARBA" id="ARBA00022833"/>
    </source>
</evidence>
<evidence type="ECO:0000256" key="3">
    <source>
        <dbReference type="ARBA" id="ARBA00022801"/>
    </source>
</evidence>
<evidence type="ECO:0000259" key="5">
    <source>
        <dbReference type="SMART" id="SM00849"/>
    </source>
</evidence>
<gene>
    <name evidence="6" type="ORF">GCM10023175_50320</name>
</gene>
<dbReference type="Gene3D" id="3.60.15.10">
    <property type="entry name" value="Ribonuclease Z/Hydroxyacylglutathione hydrolase-like"/>
    <property type="match status" value="1"/>
</dbReference>
<keyword evidence="2" id="KW-0479">Metal-binding</keyword>
<sequence length="307" mass="33664">MTVHGVGRATVTPIVESTASFDRSVVFPDAAPAEWAQAEARACRSAPRQEYDRLEFVVQCFLIRTPESTVLIDTAVGDGKDRPRWPRWHRRTGGVLLRELARVGVTASDVDIVVNTHLHIDHVGGNTVSSPSGWVPTFPNARYLVSREEYEHLVELPGAEHARCVGDSIAPLVDADRVDWVEGARQVIPEVWLDPTAGHTVGHMSVRVESEAEVAVITGDVLHDPVQCARPDWSTRADDDPLVALRTRRDFVERYANSAAVVFGSHFRSPTAGLIVGPVESRCFVFLGEGPRTTTESDHPRDPAATT</sequence>
<keyword evidence="7" id="KW-1185">Reference proteome</keyword>
<dbReference type="InterPro" id="IPR001279">
    <property type="entry name" value="Metallo-B-lactamas"/>
</dbReference>
<dbReference type="PANTHER" id="PTHR42978:SF6">
    <property type="entry name" value="QUORUM-QUENCHING LACTONASE YTNP-RELATED"/>
    <property type="match status" value="1"/>
</dbReference>
<dbReference type="SUPFAM" id="SSF56281">
    <property type="entry name" value="Metallo-hydrolase/oxidoreductase"/>
    <property type="match status" value="1"/>
</dbReference>
<dbReference type="RefSeq" id="WP_345423463.1">
    <property type="nucleotide sequence ID" value="NZ_BAABGT010000076.1"/>
</dbReference>
<keyword evidence="4" id="KW-0862">Zinc</keyword>
<name>A0ABP8RZS6_9PSEU</name>